<reference evidence="1" key="1">
    <citation type="submission" date="2020-04" db="EMBL/GenBank/DDBJ databases">
        <authorList>
            <person name="Chiriac C."/>
            <person name="Salcher M."/>
            <person name="Ghai R."/>
            <person name="Kavagutti S V."/>
        </authorList>
    </citation>
    <scope>NUCLEOTIDE SEQUENCE</scope>
</reference>
<protein>
    <submittedName>
        <fullName evidence="1">Uncharacterized protein</fullName>
    </submittedName>
</protein>
<gene>
    <name evidence="1" type="ORF">UFOVP817_27</name>
</gene>
<organism evidence="1">
    <name type="scientific">uncultured Caudovirales phage</name>
    <dbReference type="NCBI Taxonomy" id="2100421"/>
    <lineage>
        <taxon>Viruses</taxon>
        <taxon>Duplodnaviria</taxon>
        <taxon>Heunggongvirae</taxon>
        <taxon>Uroviricota</taxon>
        <taxon>Caudoviricetes</taxon>
        <taxon>Peduoviridae</taxon>
        <taxon>Maltschvirus</taxon>
        <taxon>Maltschvirus maltsch</taxon>
    </lineage>
</organism>
<name>A0A6J5P6H0_9CAUD</name>
<sequence length="30" mass="3332">MELALGLSFTALALLVLALIALFPACQWWR</sequence>
<evidence type="ECO:0000313" key="1">
    <source>
        <dbReference type="EMBL" id="CAB4165031.1"/>
    </source>
</evidence>
<proteinExistence type="predicted"/>
<accession>A0A6J5P6H0</accession>
<dbReference type="EMBL" id="LR796774">
    <property type="protein sequence ID" value="CAB4165031.1"/>
    <property type="molecule type" value="Genomic_DNA"/>
</dbReference>